<dbReference type="AlphaFoldDB" id="A0A401ZD15"/>
<dbReference type="InterPro" id="IPR000620">
    <property type="entry name" value="EamA_dom"/>
</dbReference>
<dbReference type="SUPFAM" id="SSF103481">
    <property type="entry name" value="Multidrug resistance efflux transporter EmrE"/>
    <property type="match status" value="2"/>
</dbReference>
<keyword evidence="4 7" id="KW-0812">Transmembrane</keyword>
<organism evidence="9 10">
    <name type="scientific">Dictyobacter aurantiacus</name>
    <dbReference type="NCBI Taxonomy" id="1936993"/>
    <lineage>
        <taxon>Bacteria</taxon>
        <taxon>Bacillati</taxon>
        <taxon>Chloroflexota</taxon>
        <taxon>Ktedonobacteria</taxon>
        <taxon>Ktedonobacterales</taxon>
        <taxon>Dictyobacteraceae</taxon>
        <taxon>Dictyobacter</taxon>
    </lineage>
</organism>
<keyword evidence="10" id="KW-1185">Reference proteome</keyword>
<feature type="transmembrane region" description="Helical" evidence="7">
    <location>
        <begin position="197"/>
        <end position="217"/>
    </location>
</feature>
<dbReference type="PANTHER" id="PTHR32322">
    <property type="entry name" value="INNER MEMBRANE TRANSPORTER"/>
    <property type="match status" value="1"/>
</dbReference>
<dbReference type="OrthoDB" id="151205at2"/>
<comment type="caution">
    <text evidence="9">The sequence shown here is derived from an EMBL/GenBank/DDBJ whole genome shotgun (WGS) entry which is preliminary data.</text>
</comment>
<evidence type="ECO:0000256" key="1">
    <source>
        <dbReference type="ARBA" id="ARBA00004651"/>
    </source>
</evidence>
<feature type="transmembrane region" description="Helical" evidence="7">
    <location>
        <begin position="47"/>
        <end position="66"/>
    </location>
</feature>
<evidence type="ECO:0000256" key="7">
    <source>
        <dbReference type="SAM" id="Phobius"/>
    </source>
</evidence>
<protein>
    <submittedName>
        <fullName evidence="9">Membrane protein</fullName>
    </submittedName>
</protein>
<dbReference type="Proteomes" id="UP000287224">
    <property type="component" value="Unassembled WGS sequence"/>
</dbReference>
<dbReference type="Pfam" id="PF00892">
    <property type="entry name" value="EamA"/>
    <property type="match status" value="2"/>
</dbReference>
<dbReference type="InterPro" id="IPR037185">
    <property type="entry name" value="EmrE-like"/>
</dbReference>
<gene>
    <name evidence="9" type="ORF">KDAU_20680</name>
</gene>
<comment type="similarity">
    <text evidence="2">Belongs to the EamA transporter family.</text>
</comment>
<feature type="transmembrane region" description="Helical" evidence="7">
    <location>
        <begin position="133"/>
        <end position="150"/>
    </location>
</feature>
<feature type="domain" description="EamA" evidence="8">
    <location>
        <begin position="169"/>
        <end position="304"/>
    </location>
</feature>
<evidence type="ECO:0000313" key="10">
    <source>
        <dbReference type="Proteomes" id="UP000287224"/>
    </source>
</evidence>
<evidence type="ECO:0000256" key="3">
    <source>
        <dbReference type="ARBA" id="ARBA00022475"/>
    </source>
</evidence>
<keyword evidence="6 7" id="KW-0472">Membrane</keyword>
<feature type="domain" description="EamA" evidence="8">
    <location>
        <begin position="20"/>
        <end position="150"/>
    </location>
</feature>
<evidence type="ECO:0000256" key="2">
    <source>
        <dbReference type="ARBA" id="ARBA00007362"/>
    </source>
</evidence>
<dbReference type="InterPro" id="IPR050638">
    <property type="entry name" value="AA-Vitamin_Transporters"/>
</dbReference>
<evidence type="ECO:0000256" key="4">
    <source>
        <dbReference type="ARBA" id="ARBA00022692"/>
    </source>
</evidence>
<evidence type="ECO:0000256" key="6">
    <source>
        <dbReference type="ARBA" id="ARBA00023136"/>
    </source>
</evidence>
<comment type="subcellular location">
    <subcellularLocation>
        <location evidence="1">Cell membrane</location>
        <topology evidence="1">Multi-pass membrane protein</topology>
    </subcellularLocation>
</comment>
<feature type="transmembrane region" description="Helical" evidence="7">
    <location>
        <begin position="262"/>
        <end position="281"/>
    </location>
</feature>
<name>A0A401ZD15_9CHLR</name>
<feature type="transmembrane region" description="Helical" evidence="7">
    <location>
        <begin position="16"/>
        <end position="35"/>
    </location>
</feature>
<reference evidence="10" key="1">
    <citation type="submission" date="2018-12" db="EMBL/GenBank/DDBJ databases">
        <title>Tengunoibacter tsumagoiensis gen. nov., sp. nov., Dictyobacter kobayashii sp. nov., D. alpinus sp. nov., and D. joshuensis sp. nov. and description of Dictyobacteraceae fam. nov. within the order Ktedonobacterales isolated from Tengu-no-mugimeshi.</title>
        <authorList>
            <person name="Wang C.M."/>
            <person name="Zheng Y."/>
            <person name="Sakai Y."/>
            <person name="Toyoda A."/>
            <person name="Minakuchi Y."/>
            <person name="Abe K."/>
            <person name="Yokota A."/>
            <person name="Yabe S."/>
        </authorList>
    </citation>
    <scope>NUCLEOTIDE SEQUENCE [LARGE SCALE GENOMIC DNA]</scope>
    <source>
        <strain evidence="10">S-27</strain>
    </source>
</reference>
<dbReference type="PANTHER" id="PTHR32322:SF18">
    <property type="entry name" value="S-ADENOSYLMETHIONINE_S-ADENOSYLHOMOCYSTEINE TRANSPORTER"/>
    <property type="match status" value="1"/>
</dbReference>
<dbReference type="GO" id="GO:0005886">
    <property type="term" value="C:plasma membrane"/>
    <property type="evidence" value="ECO:0007669"/>
    <property type="project" value="UniProtKB-SubCell"/>
</dbReference>
<keyword evidence="3" id="KW-1003">Cell membrane</keyword>
<sequence length="307" mass="33495">MPISSRLPSSASSRHTLSWLILIGANILWATSYVAAKYALAAMPLPLMLALRMCLSGIVLLPFLIARWDSLHLTWRDLPQLALLSLIGFVVNKMLEFGGLSLTTASDVALLITGESIFTSALSWIVLREHVSLRALGALGLGFFGVYLIVERSLLPNLPANGGIWRIVGDLLVVSALLVEALYTVRGKALLTRHSPLLITTASIVGSMIFWLPVAGWEFFSTGWRMPDIAGWFSVLWLAIPCTCIAYLAWFQGLTKVKASAAASTLFIQPLLGPLLGVLLLHEELTPYTIFGGMLIIVSVYFISKQE</sequence>
<accession>A0A401ZD15</accession>
<proteinExistence type="inferred from homology"/>
<keyword evidence="5 7" id="KW-1133">Transmembrane helix</keyword>
<evidence type="ECO:0000313" key="9">
    <source>
        <dbReference type="EMBL" id="GCE04739.1"/>
    </source>
</evidence>
<feature type="transmembrane region" description="Helical" evidence="7">
    <location>
        <begin position="162"/>
        <end position="185"/>
    </location>
</feature>
<evidence type="ECO:0000256" key="5">
    <source>
        <dbReference type="ARBA" id="ARBA00022989"/>
    </source>
</evidence>
<feature type="transmembrane region" description="Helical" evidence="7">
    <location>
        <begin position="229"/>
        <end position="250"/>
    </location>
</feature>
<dbReference type="RefSeq" id="WP_160145773.1">
    <property type="nucleotide sequence ID" value="NZ_BIFQ01000001.1"/>
</dbReference>
<feature type="transmembrane region" description="Helical" evidence="7">
    <location>
        <begin position="287"/>
        <end position="304"/>
    </location>
</feature>
<evidence type="ECO:0000259" key="8">
    <source>
        <dbReference type="Pfam" id="PF00892"/>
    </source>
</evidence>
<dbReference type="EMBL" id="BIFQ01000001">
    <property type="protein sequence ID" value="GCE04739.1"/>
    <property type="molecule type" value="Genomic_DNA"/>
</dbReference>
<feature type="transmembrane region" description="Helical" evidence="7">
    <location>
        <begin position="107"/>
        <end position="126"/>
    </location>
</feature>